<proteinExistence type="predicted"/>
<keyword evidence="1" id="KW-0812">Transmembrane</keyword>
<keyword evidence="1" id="KW-0472">Membrane</keyword>
<gene>
    <name evidence="2" type="ORF">KP509_26G022000</name>
</gene>
<dbReference type="Proteomes" id="UP000825935">
    <property type="component" value="Chromosome 26"/>
</dbReference>
<organism evidence="2 3">
    <name type="scientific">Ceratopteris richardii</name>
    <name type="common">Triangle waterfern</name>
    <dbReference type="NCBI Taxonomy" id="49495"/>
    <lineage>
        <taxon>Eukaryota</taxon>
        <taxon>Viridiplantae</taxon>
        <taxon>Streptophyta</taxon>
        <taxon>Embryophyta</taxon>
        <taxon>Tracheophyta</taxon>
        <taxon>Polypodiopsida</taxon>
        <taxon>Polypodiidae</taxon>
        <taxon>Polypodiales</taxon>
        <taxon>Pteridineae</taxon>
        <taxon>Pteridaceae</taxon>
        <taxon>Parkerioideae</taxon>
        <taxon>Ceratopteris</taxon>
    </lineage>
</organism>
<evidence type="ECO:0000256" key="1">
    <source>
        <dbReference type="SAM" id="Phobius"/>
    </source>
</evidence>
<keyword evidence="1" id="KW-1133">Transmembrane helix</keyword>
<accession>A0A8T2RL23</accession>
<keyword evidence="3" id="KW-1185">Reference proteome</keyword>
<sequence length="100" mass="10902">MTSLQNSKCSSSRSFACSIIFSIVMYAPWCLLKIQDDAPMTGASVTALPRDGVQNSTPPHGSTCCACLVFNKVLFFRPSDNLVQCNTCLFSSMMARMTAF</sequence>
<evidence type="ECO:0000313" key="3">
    <source>
        <dbReference type="Proteomes" id="UP000825935"/>
    </source>
</evidence>
<comment type="caution">
    <text evidence="2">The sequence shown here is derived from an EMBL/GenBank/DDBJ whole genome shotgun (WGS) entry which is preliminary data.</text>
</comment>
<dbReference type="AlphaFoldDB" id="A0A8T2RL23"/>
<dbReference type="EMBL" id="CM035431">
    <property type="protein sequence ID" value="KAH7296387.1"/>
    <property type="molecule type" value="Genomic_DNA"/>
</dbReference>
<reference evidence="2" key="1">
    <citation type="submission" date="2021-08" db="EMBL/GenBank/DDBJ databases">
        <title>WGS assembly of Ceratopteris richardii.</title>
        <authorList>
            <person name="Marchant D.B."/>
            <person name="Chen G."/>
            <person name="Jenkins J."/>
            <person name="Shu S."/>
            <person name="Leebens-Mack J."/>
            <person name="Grimwood J."/>
            <person name="Schmutz J."/>
            <person name="Soltis P."/>
            <person name="Soltis D."/>
            <person name="Chen Z.-H."/>
        </authorList>
    </citation>
    <scope>NUCLEOTIDE SEQUENCE</scope>
    <source>
        <strain evidence="2">Whitten #5841</strain>
        <tissue evidence="2">Leaf</tissue>
    </source>
</reference>
<evidence type="ECO:0000313" key="2">
    <source>
        <dbReference type="EMBL" id="KAH7296387.1"/>
    </source>
</evidence>
<protein>
    <submittedName>
        <fullName evidence="2">Uncharacterized protein</fullName>
    </submittedName>
</protein>
<feature type="transmembrane region" description="Helical" evidence="1">
    <location>
        <begin position="12"/>
        <end position="32"/>
    </location>
</feature>
<name>A0A8T2RL23_CERRI</name>